<dbReference type="OrthoDB" id="5877983at2759"/>
<feature type="compositionally biased region" description="Polar residues" evidence="1">
    <location>
        <begin position="105"/>
        <end position="117"/>
    </location>
</feature>
<organism evidence="2 4">
    <name type="scientific">Crassostrea virginica</name>
    <name type="common">Eastern oyster</name>
    <dbReference type="NCBI Taxonomy" id="6565"/>
    <lineage>
        <taxon>Eukaryota</taxon>
        <taxon>Metazoa</taxon>
        <taxon>Spiralia</taxon>
        <taxon>Lophotrochozoa</taxon>
        <taxon>Mollusca</taxon>
        <taxon>Bivalvia</taxon>
        <taxon>Autobranchia</taxon>
        <taxon>Pteriomorphia</taxon>
        <taxon>Ostreida</taxon>
        <taxon>Ostreoidea</taxon>
        <taxon>Ostreidae</taxon>
        <taxon>Crassostrea</taxon>
    </lineage>
</organism>
<accession>A0A8B8DII5</accession>
<dbReference type="KEGG" id="cvn:111127175"/>
<feature type="region of interest" description="Disordered" evidence="1">
    <location>
        <begin position="1"/>
        <end position="225"/>
    </location>
</feature>
<evidence type="ECO:0000313" key="3">
    <source>
        <dbReference type="RefSeq" id="XP_022327951.1"/>
    </source>
</evidence>
<dbReference type="RefSeq" id="XP_022327951.1">
    <property type="nucleotide sequence ID" value="XM_022472243.1"/>
</dbReference>
<feature type="compositionally biased region" description="Pro residues" evidence="1">
    <location>
        <begin position="84"/>
        <end position="102"/>
    </location>
</feature>
<dbReference type="RefSeq" id="XP_022327952.1">
    <property type="nucleotide sequence ID" value="XM_022472244.1"/>
</dbReference>
<gene>
    <name evidence="3 4" type="primary">LOC111127175</name>
</gene>
<dbReference type="GeneID" id="111127175"/>
<evidence type="ECO:0000313" key="2">
    <source>
        <dbReference type="Proteomes" id="UP000694844"/>
    </source>
</evidence>
<feature type="compositionally biased region" description="Polar residues" evidence="1">
    <location>
        <begin position="131"/>
        <end position="140"/>
    </location>
</feature>
<feature type="compositionally biased region" description="Pro residues" evidence="1">
    <location>
        <begin position="55"/>
        <end position="71"/>
    </location>
</feature>
<reference evidence="3 4" key="1">
    <citation type="submission" date="2025-04" db="UniProtKB">
        <authorList>
            <consortium name="RefSeq"/>
        </authorList>
    </citation>
    <scope>IDENTIFICATION</scope>
    <source>
        <tissue evidence="3 4">Whole sample</tissue>
    </source>
</reference>
<dbReference type="Proteomes" id="UP000694844">
    <property type="component" value="Chromosome 3"/>
</dbReference>
<feature type="compositionally biased region" description="Basic and acidic residues" evidence="1">
    <location>
        <begin position="175"/>
        <end position="188"/>
    </location>
</feature>
<dbReference type="AlphaFoldDB" id="A0A8B8DII5"/>
<sequence length="225" mass="25353">MATLAMSGAPPPLPSRDGRAPANTLPRRSSVNTPNRTPSHAASQRHRRQSEHDFPPPPPRSRNDPLPPVPPSIRTLPGHQNNDLPPPPPRNRQDPLPPPPPGQGFVQNPQVTQQRQFSPRDAHTLPRNARSETNLQNAESSAPRLPPRRNMSMHVAHTSNPNSHLTNGAHVRARRSPDNDDLESRFPFHDINQLPPPPEYKDVRKKYSSQEFERHRRKPTPEADY</sequence>
<proteinExistence type="predicted"/>
<protein>
    <submittedName>
        <fullName evidence="3 4">WAS/WASL-interacting protein family member 1-like</fullName>
    </submittedName>
</protein>
<evidence type="ECO:0000256" key="1">
    <source>
        <dbReference type="SAM" id="MobiDB-lite"/>
    </source>
</evidence>
<name>A0A8B8DII5_CRAVI</name>
<feature type="compositionally biased region" description="Polar residues" evidence="1">
    <location>
        <begin position="157"/>
        <end position="166"/>
    </location>
</feature>
<feature type="compositionally biased region" description="Polar residues" evidence="1">
    <location>
        <begin position="26"/>
        <end position="42"/>
    </location>
</feature>
<keyword evidence="2" id="KW-1185">Reference proteome</keyword>
<evidence type="ECO:0000313" key="4">
    <source>
        <dbReference type="RefSeq" id="XP_022327952.1"/>
    </source>
</evidence>